<feature type="domain" description="DUF7881" evidence="2">
    <location>
        <begin position="9"/>
        <end position="78"/>
    </location>
</feature>
<dbReference type="OrthoDB" id="5219809at2759"/>
<dbReference type="InterPro" id="IPR003615">
    <property type="entry name" value="HNH_nuc"/>
</dbReference>
<protein>
    <submittedName>
        <fullName evidence="3">Uncharacterized protein</fullName>
    </submittedName>
</protein>
<dbReference type="Pfam" id="PF25324">
    <property type="entry name" value="DUF7881"/>
    <property type="match status" value="1"/>
</dbReference>
<comment type="caution">
    <text evidence="3">The sequence shown here is derived from an EMBL/GenBank/DDBJ whole genome shotgun (WGS) entry which is preliminary data.</text>
</comment>
<evidence type="ECO:0000259" key="1">
    <source>
        <dbReference type="Pfam" id="PF13391"/>
    </source>
</evidence>
<evidence type="ECO:0000313" key="4">
    <source>
        <dbReference type="Proteomes" id="UP000244722"/>
    </source>
</evidence>
<dbReference type="InterPro" id="IPR057203">
    <property type="entry name" value="DUF7881"/>
</dbReference>
<dbReference type="EMBL" id="NESQ01000198">
    <property type="protein sequence ID" value="PUU76156.1"/>
    <property type="molecule type" value="Genomic_DNA"/>
</dbReference>
<accession>A0A2T6ZL26</accession>
<evidence type="ECO:0000259" key="2">
    <source>
        <dbReference type="Pfam" id="PF25324"/>
    </source>
</evidence>
<gene>
    <name evidence="3" type="ORF">B9Z19DRAFT_1116033</name>
</gene>
<dbReference type="AlphaFoldDB" id="A0A2T6ZL26"/>
<keyword evidence="4" id="KW-1185">Reference proteome</keyword>
<organism evidence="3 4">
    <name type="scientific">Tuber borchii</name>
    <name type="common">White truffle</name>
    <dbReference type="NCBI Taxonomy" id="42251"/>
    <lineage>
        <taxon>Eukaryota</taxon>
        <taxon>Fungi</taxon>
        <taxon>Dikarya</taxon>
        <taxon>Ascomycota</taxon>
        <taxon>Pezizomycotina</taxon>
        <taxon>Pezizomycetes</taxon>
        <taxon>Pezizales</taxon>
        <taxon>Tuberaceae</taxon>
        <taxon>Tuber</taxon>
    </lineage>
</organism>
<dbReference type="STRING" id="42251.A0A2T6ZL26"/>
<proteinExistence type="predicted"/>
<name>A0A2T6ZL26_TUBBO</name>
<evidence type="ECO:0000313" key="3">
    <source>
        <dbReference type="EMBL" id="PUU76156.1"/>
    </source>
</evidence>
<reference evidence="3 4" key="1">
    <citation type="submission" date="2017-04" db="EMBL/GenBank/DDBJ databases">
        <title>Draft genome sequence of Tuber borchii Vittad., a whitish edible truffle.</title>
        <authorList>
            <consortium name="DOE Joint Genome Institute"/>
            <person name="Murat C."/>
            <person name="Kuo A."/>
            <person name="Barry K.W."/>
            <person name="Clum A."/>
            <person name="Dockter R.B."/>
            <person name="Fauchery L."/>
            <person name="Iotti M."/>
            <person name="Kohler A."/>
            <person name="Labutti K."/>
            <person name="Lindquist E.A."/>
            <person name="Lipzen A."/>
            <person name="Ohm R.A."/>
            <person name="Wang M."/>
            <person name="Grigoriev I.V."/>
            <person name="Zambonelli A."/>
            <person name="Martin F.M."/>
        </authorList>
    </citation>
    <scope>NUCLEOTIDE SEQUENCE [LARGE SCALE GENOMIC DNA]</scope>
    <source>
        <strain evidence="3 4">Tbo3840</strain>
    </source>
</reference>
<dbReference type="Proteomes" id="UP000244722">
    <property type="component" value="Unassembled WGS sequence"/>
</dbReference>
<feature type="domain" description="HNH nuclease" evidence="1">
    <location>
        <begin position="113"/>
        <end position="191"/>
    </location>
</feature>
<sequence length="293" mass="33295">MSVTDEDTWCDTHIYASESGDTMLGGLWASEGMTNANLYSMLEIFCFFTDTFHLHDNRKQLVRRDEQQLQPGNYFCCSVSVTDEVPLICAISLPSGTRVASFRDAVLQRDRRCVITGRQAIFAHVGRWRGFEATHIFPLAYERQWNDCNYSHLITIPPTNESHGSINSVQNGIMLTWEMHQFFASYELSINPDDNYKIVCFAPDFTEYHIAGSHLDQTFTDNPLRPPDGLLRWHFRQAVLVNMRGAGEPTFEHDFPAGSDVMGEIMRGPKAGERMEFELFSRFNAMGITPVGG</sequence>
<dbReference type="Pfam" id="PF13391">
    <property type="entry name" value="HNH_2"/>
    <property type="match status" value="1"/>
</dbReference>